<keyword evidence="9" id="KW-0067">ATP-binding</keyword>
<name>Q7XYJ8_BIGNA</name>
<proteinExistence type="evidence at transcript level"/>
<reference evidence="14" key="1">
    <citation type="journal article" date="2003" name="Proc. Natl. Acad. Sci. U.S.A.">
        <title>Lateral gene transfer and the evolution of plastid-targeted proteins in the secondary plastid-containing alga Bigelowiella natans.</title>
        <authorList>
            <person name="Archibald J.M."/>
            <person name="Rogers M.B."/>
            <person name="Toop M."/>
            <person name="Ishida K."/>
            <person name="Keeling P.J."/>
        </authorList>
    </citation>
    <scope>NUCLEOTIDE SEQUENCE</scope>
    <source>
        <strain evidence="14">CCMP 621</strain>
    </source>
</reference>
<organism evidence="14">
    <name type="scientific">Bigelowiella natans</name>
    <name type="common">Pedinomonas minutissima</name>
    <name type="synonym">Chlorarachnion sp. (strain CCMP621)</name>
    <dbReference type="NCBI Taxonomy" id="227086"/>
    <lineage>
        <taxon>Eukaryota</taxon>
        <taxon>Sar</taxon>
        <taxon>Rhizaria</taxon>
        <taxon>Cercozoa</taxon>
        <taxon>Chlorarachniophyceae</taxon>
        <taxon>Bigelowiella</taxon>
    </lineage>
</organism>
<protein>
    <recommendedName>
        <fullName evidence="5 12">Phosphoglycerate kinase</fullName>
        <ecNumber evidence="5 12">2.7.2.3</ecNumber>
    </recommendedName>
</protein>
<keyword evidence="10" id="KW-0460">Magnesium</keyword>
<comment type="subunit">
    <text evidence="13">Monomer.</text>
</comment>
<evidence type="ECO:0000256" key="11">
    <source>
        <dbReference type="ARBA" id="ARBA00023152"/>
    </source>
</evidence>
<comment type="cofactor">
    <cofactor evidence="2">
        <name>Mg(2+)</name>
        <dbReference type="ChEBI" id="CHEBI:18420"/>
    </cofactor>
</comment>
<dbReference type="GO" id="GO:0004618">
    <property type="term" value="F:phosphoglycerate kinase activity"/>
    <property type="evidence" value="ECO:0007669"/>
    <property type="project" value="UniProtKB-EC"/>
</dbReference>
<dbReference type="PROSITE" id="PS00111">
    <property type="entry name" value="PGLYCERATE_KINASE"/>
    <property type="match status" value="1"/>
</dbReference>
<dbReference type="InterPro" id="IPR015824">
    <property type="entry name" value="Phosphoglycerate_kinase_N"/>
</dbReference>
<dbReference type="PANTHER" id="PTHR11406:SF23">
    <property type="entry name" value="PHOSPHOGLYCERATE KINASE 1, CHLOROPLASTIC-RELATED"/>
    <property type="match status" value="1"/>
</dbReference>
<keyword evidence="11" id="KW-0324">Glycolysis</keyword>
<dbReference type="SUPFAM" id="SSF53748">
    <property type="entry name" value="Phosphoglycerate kinase"/>
    <property type="match status" value="1"/>
</dbReference>
<dbReference type="EMBL" id="AY267682">
    <property type="protein sequence ID" value="AAP79196.1"/>
    <property type="molecule type" value="mRNA"/>
</dbReference>
<dbReference type="HAMAP" id="MF_00145">
    <property type="entry name" value="Phosphoglyc_kinase"/>
    <property type="match status" value="1"/>
</dbReference>
<comment type="catalytic activity">
    <reaction evidence="1 12">
        <text>(2R)-3-phosphoglycerate + ATP = (2R)-3-phospho-glyceroyl phosphate + ADP</text>
        <dbReference type="Rhea" id="RHEA:14801"/>
        <dbReference type="ChEBI" id="CHEBI:30616"/>
        <dbReference type="ChEBI" id="CHEBI:57604"/>
        <dbReference type="ChEBI" id="CHEBI:58272"/>
        <dbReference type="ChEBI" id="CHEBI:456216"/>
        <dbReference type="EC" id="2.7.2.3"/>
    </reaction>
</comment>
<dbReference type="InterPro" id="IPR036043">
    <property type="entry name" value="Phosphoglycerate_kinase_sf"/>
</dbReference>
<evidence type="ECO:0000256" key="7">
    <source>
        <dbReference type="ARBA" id="ARBA00022741"/>
    </source>
</evidence>
<comment type="similarity">
    <text evidence="4 12">Belongs to the phosphoglycerate kinase family.</text>
</comment>
<dbReference type="AlphaFoldDB" id="Q7XYJ8"/>
<evidence type="ECO:0000256" key="5">
    <source>
        <dbReference type="ARBA" id="ARBA00013061"/>
    </source>
</evidence>
<evidence type="ECO:0000256" key="2">
    <source>
        <dbReference type="ARBA" id="ARBA00001946"/>
    </source>
</evidence>
<dbReference type="GO" id="GO:0006096">
    <property type="term" value="P:glycolytic process"/>
    <property type="evidence" value="ECO:0007669"/>
    <property type="project" value="UniProtKB-UniPathway"/>
</dbReference>
<sequence>MLLSAASAARKDEAACPSSRRRLALLISSALAVSLLFLAQAPDAGRIGRALVSTTSLAQQQQLPRGGAAKMCSSTPSLRGQRHTGLFSPHPLQQRQQQQVLLGDNARSMAVFSSTDDVTSKSILLRAEELTKDLELEQTESNKRRCLSGMGEADLSGRVVLVRADLNVPLAPMHDEVLLDQRLKDAIPTIRYLTQRGAKVLVIGHIERLREDGPQPVSLAPVASAMSELMNEVVTFVAESTGPKVEKVVETMGMGTVVLLENVRLNDPELDEKNDEEFARKLASVADIFVMDDFADAHLNLASTVGVTKYCEINVAGLLVESEHKHLEEAVNKPERPFAAVVGGAKLSEKFEMINRLLDKVDGIFIGGGIANTFLKARGMQIADSLAEDEYLNHARRLELKARNKGIKLIFPDDFLFADTYSVKALTSILPYSELGEKGRVPAGWMVLDHGDLSVLNIVTQFKSARTFFWNGPIGAEELDNFAYGSHAVAALASAIGAMNRTSIVGGRDTVAALDRANMRKDTTHVSTGGASFYDMMEGKILPGISSLDPPDEVKVDIPQLTGDAPLFDVDAMD</sequence>
<dbReference type="Pfam" id="PF00162">
    <property type="entry name" value="PGK"/>
    <property type="match status" value="1"/>
</dbReference>
<dbReference type="InterPro" id="IPR015911">
    <property type="entry name" value="Phosphoglycerate_kinase_CS"/>
</dbReference>
<dbReference type="GO" id="GO:0005524">
    <property type="term" value="F:ATP binding"/>
    <property type="evidence" value="ECO:0007669"/>
    <property type="project" value="UniProtKB-KW"/>
</dbReference>
<accession>Q7XYJ8</accession>
<dbReference type="PANTHER" id="PTHR11406">
    <property type="entry name" value="PHOSPHOGLYCERATE KINASE"/>
    <property type="match status" value="1"/>
</dbReference>
<evidence type="ECO:0000256" key="12">
    <source>
        <dbReference type="RuleBase" id="RU000532"/>
    </source>
</evidence>
<dbReference type="GO" id="GO:0006094">
    <property type="term" value="P:gluconeogenesis"/>
    <property type="evidence" value="ECO:0007669"/>
    <property type="project" value="TreeGrafter"/>
</dbReference>
<dbReference type="GO" id="GO:0005829">
    <property type="term" value="C:cytosol"/>
    <property type="evidence" value="ECO:0007669"/>
    <property type="project" value="TreeGrafter"/>
</dbReference>
<evidence type="ECO:0000256" key="4">
    <source>
        <dbReference type="ARBA" id="ARBA00008982"/>
    </source>
</evidence>
<dbReference type="Gene3D" id="3.40.50.1260">
    <property type="entry name" value="Phosphoglycerate kinase, N-terminal domain"/>
    <property type="match status" value="2"/>
</dbReference>
<evidence type="ECO:0000256" key="6">
    <source>
        <dbReference type="ARBA" id="ARBA00022679"/>
    </source>
</evidence>
<evidence type="ECO:0000313" key="14">
    <source>
        <dbReference type="EMBL" id="AAP79196.1"/>
    </source>
</evidence>
<dbReference type="FunFam" id="3.40.50.1260:FF:000031">
    <property type="entry name" value="Phosphoglycerate kinase 1"/>
    <property type="match status" value="1"/>
</dbReference>
<keyword evidence="8 12" id="KW-0418">Kinase</keyword>
<dbReference type="PRINTS" id="PR00477">
    <property type="entry name" value="PHGLYCKINASE"/>
</dbReference>
<dbReference type="UniPathway" id="UPA00109">
    <property type="reaction ID" value="UER00185"/>
</dbReference>
<comment type="pathway">
    <text evidence="3 12">Carbohydrate degradation; glycolysis; pyruvate from D-glyceraldehyde 3-phosphate: step 2/5.</text>
</comment>
<evidence type="ECO:0000256" key="1">
    <source>
        <dbReference type="ARBA" id="ARBA00000642"/>
    </source>
</evidence>
<keyword evidence="6 12" id="KW-0808">Transferase</keyword>
<keyword evidence="7" id="KW-0547">Nucleotide-binding</keyword>
<evidence type="ECO:0000256" key="8">
    <source>
        <dbReference type="ARBA" id="ARBA00022777"/>
    </source>
</evidence>
<dbReference type="InterPro" id="IPR001576">
    <property type="entry name" value="Phosphoglycerate_kinase"/>
</dbReference>
<dbReference type="GO" id="GO:0043531">
    <property type="term" value="F:ADP binding"/>
    <property type="evidence" value="ECO:0007669"/>
    <property type="project" value="TreeGrafter"/>
</dbReference>
<dbReference type="EC" id="2.7.2.3" evidence="5 12"/>
<evidence type="ECO:0000256" key="9">
    <source>
        <dbReference type="ARBA" id="ARBA00022840"/>
    </source>
</evidence>
<evidence type="ECO:0000256" key="10">
    <source>
        <dbReference type="ARBA" id="ARBA00022842"/>
    </source>
</evidence>
<evidence type="ECO:0000256" key="13">
    <source>
        <dbReference type="RuleBase" id="RU000696"/>
    </source>
</evidence>
<evidence type="ECO:0000256" key="3">
    <source>
        <dbReference type="ARBA" id="ARBA00004838"/>
    </source>
</evidence>